<dbReference type="GeneID" id="105175322"/>
<feature type="signal peptide" evidence="9">
    <location>
        <begin position="1"/>
        <end position="20"/>
    </location>
</feature>
<evidence type="ECO:0000256" key="2">
    <source>
        <dbReference type="ARBA" id="ARBA00022448"/>
    </source>
</evidence>
<dbReference type="SMART" id="SM00665">
    <property type="entry name" value="B561"/>
    <property type="match status" value="1"/>
</dbReference>
<keyword evidence="3 8" id="KW-0812">Transmembrane</keyword>
<proteinExistence type="predicted"/>
<evidence type="ECO:0000256" key="1">
    <source>
        <dbReference type="ARBA" id="ARBA00004370"/>
    </source>
</evidence>
<protein>
    <submittedName>
        <fullName evidence="12">Cytochrome b561 and DOMON domain-containing protein At5g35735-like isoform X1</fullName>
    </submittedName>
</protein>
<evidence type="ECO:0000256" key="5">
    <source>
        <dbReference type="ARBA" id="ARBA00022989"/>
    </source>
</evidence>
<feature type="transmembrane region" description="Helical" evidence="8">
    <location>
        <begin position="89"/>
        <end position="106"/>
    </location>
</feature>
<dbReference type="OrthoDB" id="19261at2759"/>
<comment type="subcellular location">
    <subcellularLocation>
        <location evidence="1">Membrane</location>
    </subcellularLocation>
</comment>
<dbReference type="PANTHER" id="PTHR23130">
    <property type="entry name" value="CYTOCHROME B561 AND DOMON DOMAIN-CONTAINING PROTEIN"/>
    <property type="match status" value="1"/>
</dbReference>
<evidence type="ECO:0000256" key="6">
    <source>
        <dbReference type="ARBA" id="ARBA00023136"/>
    </source>
</evidence>
<evidence type="ECO:0000256" key="4">
    <source>
        <dbReference type="ARBA" id="ARBA00022982"/>
    </source>
</evidence>
<feature type="compositionally biased region" description="Polar residues" evidence="7">
    <location>
        <begin position="41"/>
        <end position="63"/>
    </location>
</feature>
<keyword evidence="2" id="KW-0813">Transport</keyword>
<evidence type="ECO:0000256" key="3">
    <source>
        <dbReference type="ARBA" id="ARBA00022692"/>
    </source>
</evidence>
<feature type="domain" description="Cytochrome b561" evidence="10">
    <location>
        <begin position="49"/>
        <end position="240"/>
    </location>
</feature>
<feature type="transmembrane region" description="Helical" evidence="8">
    <location>
        <begin position="182"/>
        <end position="204"/>
    </location>
</feature>
<feature type="transmembrane region" description="Helical" evidence="8">
    <location>
        <begin position="150"/>
        <end position="170"/>
    </location>
</feature>
<keyword evidence="4" id="KW-0249">Electron transport</keyword>
<evidence type="ECO:0000256" key="8">
    <source>
        <dbReference type="SAM" id="Phobius"/>
    </source>
</evidence>
<dbReference type="InterPro" id="IPR006593">
    <property type="entry name" value="Cyt_b561/ferric_Rdtase_TM"/>
</dbReference>
<dbReference type="CDD" id="cd08760">
    <property type="entry name" value="Cyt_b561_FRRS1_like"/>
    <property type="match status" value="1"/>
</dbReference>
<accession>A0A6I9UD85</accession>
<keyword evidence="9" id="KW-0732">Signal</keyword>
<dbReference type="InParanoid" id="A0A6I9UD85"/>
<name>A0A6I9UD85_SESIN</name>
<evidence type="ECO:0000259" key="10">
    <source>
        <dbReference type="PROSITE" id="PS50939"/>
    </source>
</evidence>
<dbReference type="Gene3D" id="1.20.120.1770">
    <property type="match status" value="1"/>
</dbReference>
<dbReference type="Proteomes" id="UP000504604">
    <property type="component" value="Linkage group LG12"/>
</dbReference>
<evidence type="ECO:0000313" key="11">
    <source>
        <dbReference type="Proteomes" id="UP000504604"/>
    </source>
</evidence>
<feature type="transmembrane region" description="Helical" evidence="8">
    <location>
        <begin position="216"/>
        <end position="235"/>
    </location>
</feature>
<dbReference type="GO" id="GO:0016020">
    <property type="term" value="C:membrane"/>
    <property type="evidence" value="ECO:0007669"/>
    <property type="project" value="UniProtKB-SubCell"/>
</dbReference>
<evidence type="ECO:0000256" key="7">
    <source>
        <dbReference type="SAM" id="MobiDB-lite"/>
    </source>
</evidence>
<feature type="region of interest" description="Disordered" evidence="7">
    <location>
        <begin position="38"/>
        <end position="69"/>
    </location>
</feature>
<sequence length="240" mass="26888">MNFTSLIIFYIIWCAPSVIARADEGSLLMNSTRKSLRQEIQKQQTEQPVNQNASPETQSNQATDPKPWRSAHISRHHSRLRTVHGTVNIIGWGVLLPVGVIIARYFRKLSDDWYSLHILSQLSGFLLGTLGWGLGLSIKNAAKEQSLSTHGILGTIIFAFATLQLLALCLQAGEEQGCRKYWVIYHHVAGYALIVLIIANIFQGINNQSAAKRWEWVYGTLLGVLGLTALFLELFRFISI</sequence>
<evidence type="ECO:0000313" key="12">
    <source>
        <dbReference type="RefSeq" id="XP_011096034.1"/>
    </source>
</evidence>
<dbReference type="AlphaFoldDB" id="A0A6I9UD85"/>
<dbReference type="KEGG" id="sind:105175322"/>
<keyword evidence="5 8" id="KW-1133">Transmembrane helix</keyword>
<dbReference type="Pfam" id="PF03188">
    <property type="entry name" value="Cytochrom_B561"/>
    <property type="match status" value="1"/>
</dbReference>
<dbReference type="RefSeq" id="XP_011096034.1">
    <property type="nucleotide sequence ID" value="XM_011097732.2"/>
</dbReference>
<dbReference type="PANTHER" id="PTHR23130:SF153">
    <property type="entry name" value="CYTOCHROME B561 DOMAIN-CONTAINING PROTEIN"/>
    <property type="match status" value="1"/>
</dbReference>
<keyword evidence="11" id="KW-1185">Reference proteome</keyword>
<feature type="transmembrane region" description="Helical" evidence="8">
    <location>
        <begin position="118"/>
        <end position="138"/>
    </location>
</feature>
<reference evidence="12" key="1">
    <citation type="submission" date="2025-08" db="UniProtKB">
        <authorList>
            <consortium name="RefSeq"/>
        </authorList>
    </citation>
    <scope>IDENTIFICATION</scope>
</reference>
<feature type="chain" id="PRO_5026662039" evidence="9">
    <location>
        <begin position="21"/>
        <end position="240"/>
    </location>
</feature>
<keyword evidence="6 8" id="KW-0472">Membrane</keyword>
<dbReference type="PROSITE" id="PS50939">
    <property type="entry name" value="CYTOCHROME_B561"/>
    <property type="match status" value="1"/>
</dbReference>
<organism evidence="11 12">
    <name type="scientific">Sesamum indicum</name>
    <name type="common">Oriental sesame</name>
    <name type="synonym">Sesamum orientale</name>
    <dbReference type="NCBI Taxonomy" id="4182"/>
    <lineage>
        <taxon>Eukaryota</taxon>
        <taxon>Viridiplantae</taxon>
        <taxon>Streptophyta</taxon>
        <taxon>Embryophyta</taxon>
        <taxon>Tracheophyta</taxon>
        <taxon>Spermatophyta</taxon>
        <taxon>Magnoliopsida</taxon>
        <taxon>eudicotyledons</taxon>
        <taxon>Gunneridae</taxon>
        <taxon>Pentapetalae</taxon>
        <taxon>asterids</taxon>
        <taxon>lamiids</taxon>
        <taxon>Lamiales</taxon>
        <taxon>Pedaliaceae</taxon>
        <taxon>Sesamum</taxon>
    </lineage>
</organism>
<gene>
    <name evidence="12" type="primary">LOC105175322</name>
</gene>
<evidence type="ECO:0000256" key="9">
    <source>
        <dbReference type="SAM" id="SignalP"/>
    </source>
</evidence>